<evidence type="ECO:0000256" key="1">
    <source>
        <dbReference type="SAM" id="MobiDB-lite"/>
    </source>
</evidence>
<keyword evidence="3" id="KW-1185">Reference proteome</keyword>
<organism evidence="2 3">
    <name type="scientific">Paenibacillus pasadenensis</name>
    <dbReference type="NCBI Taxonomy" id="217090"/>
    <lineage>
        <taxon>Bacteria</taxon>
        <taxon>Bacillati</taxon>
        <taxon>Bacillota</taxon>
        <taxon>Bacilli</taxon>
        <taxon>Bacillales</taxon>
        <taxon>Paenibacillaceae</taxon>
        <taxon>Paenibacillus</taxon>
    </lineage>
</organism>
<name>A0A2N5N7D7_9BACL</name>
<dbReference type="EMBL" id="NFEZ01000004">
    <property type="protein sequence ID" value="PLT46261.1"/>
    <property type="molecule type" value="Genomic_DNA"/>
</dbReference>
<gene>
    <name evidence="2" type="ORF">B8V81_4692</name>
</gene>
<feature type="region of interest" description="Disordered" evidence="1">
    <location>
        <begin position="1"/>
        <end position="42"/>
    </location>
</feature>
<comment type="caution">
    <text evidence="2">The sequence shown here is derived from an EMBL/GenBank/DDBJ whole genome shotgun (WGS) entry which is preliminary data.</text>
</comment>
<evidence type="ECO:0000313" key="3">
    <source>
        <dbReference type="Proteomes" id="UP000234789"/>
    </source>
</evidence>
<accession>A0A2N5N7D7</accession>
<sequence>MTHGAAARIEPHPAPAATLRRSSSDLLPPVQMQKARSVRLVG</sequence>
<dbReference type="AlphaFoldDB" id="A0A2N5N7D7"/>
<evidence type="ECO:0000313" key="2">
    <source>
        <dbReference type="EMBL" id="PLT46261.1"/>
    </source>
</evidence>
<protein>
    <submittedName>
        <fullName evidence="2">Uncharacterized protein</fullName>
    </submittedName>
</protein>
<proteinExistence type="predicted"/>
<reference evidence="2 3" key="1">
    <citation type="submission" date="2017-05" db="EMBL/GenBank/DDBJ databases">
        <title>Functional genome analysis of Paenibacillus pasadenensis strain R16: insights on endophytic life style and antifungal activity.</title>
        <authorList>
            <person name="Passera A."/>
            <person name="Marcolungo L."/>
            <person name="Casati P."/>
            <person name="Brasca M."/>
            <person name="Quaglino F."/>
            <person name="Delledonne M."/>
        </authorList>
    </citation>
    <scope>NUCLEOTIDE SEQUENCE [LARGE SCALE GENOMIC DNA]</scope>
    <source>
        <strain evidence="2 3">R16</strain>
    </source>
</reference>
<dbReference type="Proteomes" id="UP000234789">
    <property type="component" value="Unassembled WGS sequence"/>
</dbReference>